<evidence type="ECO:0000313" key="1">
    <source>
        <dbReference type="EMBL" id="ODM14262.1"/>
    </source>
</evidence>
<evidence type="ECO:0000313" key="2">
    <source>
        <dbReference type="Proteomes" id="UP000094569"/>
    </source>
</evidence>
<sequence>MDQRDKYCDEYIQNVVSRKDYIKVREALHAGESVMPADKRDFDDKQSTINHYQAIKDRVDQFRQENRHHLGSIFAASGERVKASVTMPSIQNPECDIDWALLEVLHHRMGDNDIFGLGPNRGIPLHMQLWGSVQYCLPPGLSVYKCVQDANNTEGIYHGLLTAHVSHELINGIIIPKCTWAHTITGLMTSNSCQAGFWVPGESGAVVTDKVRNVLGFLIGGNERSPVSYFTHVDDLFDDGKQVTGAVEVRLMQKL</sequence>
<gene>
    <name evidence="1" type="ORF">SI65_10317</name>
</gene>
<accession>A0A1E3B007</accession>
<keyword evidence="2" id="KW-1185">Reference proteome</keyword>
<dbReference type="OrthoDB" id="5424209at2759"/>
<dbReference type="STRING" id="573508.A0A1E3B007"/>
<dbReference type="AlphaFoldDB" id="A0A1E3B007"/>
<name>A0A1E3B007_ASPCR</name>
<dbReference type="Proteomes" id="UP000094569">
    <property type="component" value="Unassembled WGS sequence"/>
</dbReference>
<proteinExistence type="predicted"/>
<comment type="caution">
    <text evidence="1">The sequence shown here is derived from an EMBL/GenBank/DDBJ whole genome shotgun (WGS) entry which is preliminary data.</text>
</comment>
<protein>
    <submittedName>
        <fullName evidence="1">Uncharacterized protein</fullName>
    </submittedName>
</protein>
<reference evidence="1 2" key="1">
    <citation type="journal article" date="2016" name="BMC Genomics">
        <title>Comparative genomic and transcriptomic analyses of the Fuzhuan brick tea-fermentation fungus Aspergillus cristatus.</title>
        <authorList>
            <person name="Ge Y."/>
            <person name="Wang Y."/>
            <person name="Liu Y."/>
            <person name="Tan Y."/>
            <person name="Ren X."/>
            <person name="Zhang X."/>
            <person name="Hyde K.D."/>
            <person name="Liu Y."/>
            <person name="Liu Z."/>
        </authorList>
    </citation>
    <scope>NUCLEOTIDE SEQUENCE [LARGE SCALE GENOMIC DNA]</scope>
    <source>
        <strain evidence="1 2">GZAAS20.1005</strain>
    </source>
</reference>
<organism evidence="1 2">
    <name type="scientific">Aspergillus cristatus</name>
    <name type="common">Chinese Fuzhuan brick tea-fermentation fungus</name>
    <name type="synonym">Eurotium cristatum</name>
    <dbReference type="NCBI Taxonomy" id="573508"/>
    <lineage>
        <taxon>Eukaryota</taxon>
        <taxon>Fungi</taxon>
        <taxon>Dikarya</taxon>
        <taxon>Ascomycota</taxon>
        <taxon>Pezizomycotina</taxon>
        <taxon>Eurotiomycetes</taxon>
        <taxon>Eurotiomycetidae</taxon>
        <taxon>Eurotiales</taxon>
        <taxon>Aspergillaceae</taxon>
        <taxon>Aspergillus</taxon>
        <taxon>Aspergillus subgen. Aspergillus</taxon>
    </lineage>
</organism>
<dbReference type="EMBL" id="JXNT01000031">
    <property type="protein sequence ID" value="ODM14262.1"/>
    <property type="molecule type" value="Genomic_DNA"/>
</dbReference>
<dbReference type="VEuPathDB" id="FungiDB:SI65_10317"/>